<dbReference type="AlphaFoldDB" id="A0A803Y7H8"/>
<reference evidence="1" key="3">
    <citation type="submission" date="2025-09" db="UniProtKB">
        <authorList>
            <consortium name="Ensembl"/>
        </authorList>
    </citation>
    <scope>IDENTIFICATION</scope>
</reference>
<dbReference type="GeneTree" id="ENSGT01040000244138"/>
<proteinExistence type="predicted"/>
<sequence>MQEHVLLQSQQQASQAKNYHYQSFSEIHEADFVKEALHRETRALLSRLSQIKELLSTPEVRMKIRKELFEDGHNPNNKWKVISTLDLQMNDCKLLC</sequence>
<reference evidence="1" key="2">
    <citation type="submission" date="2025-08" db="UniProtKB">
        <authorList>
            <consortium name="Ensembl"/>
        </authorList>
    </citation>
    <scope>IDENTIFICATION</scope>
</reference>
<dbReference type="Proteomes" id="UP000001645">
    <property type="component" value="Chromosome 2"/>
</dbReference>
<gene>
    <name evidence="1" type="primary">AKAP7</name>
</gene>
<evidence type="ECO:0000313" key="1">
    <source>
        <dbReference type="Ensembl" id="ENSMGAP00000027725.1"/>
    </source>
</evidence>
<protein>
    <submittedName>
        <fullName evidence="1">Uncharacterized protein</fullName>
    </submittedName>
</protein>
<evidence type="ECO:0000313" key="2">
    <source>
        <dbReference type="Proteomes" id="UP000001645"/>
    </source>
</evidence>
<name>A0A803Y7H8_MELGA</name>
<dbReference type="InParanoid" id="A0A803Y7H8"/>
<accession>A0A803Y7H8</accession>
<reference evidence="1 2" key="1">
    <citation type="journal article" date="2010" name="PLoS Biol.">
        <title>Multi-platform next-generation sequencing of the domestic turkey (Meleagris gallopavo): genome assembly and analysis.</title>
        <authorList>
            <person name="Dalloul R.A."/>
            <person name="Long J.A."/>
            <person name="Zimin A.V."/>
            <person name="Aslam L."/>
            <person name="Beal K."/>
            <person name="Blomberg L.A."/>
            <person name="Bouffard P."/>
            <person name="Burt D.W."/>
            <person name="Crasta O."/>
            <person name="Crooijmans R.P."/>
            <person name="Cooper K."/>
            <person name="Coulombe R.A."/>
            <person name="De S."/>
            <person name="Delany M.E."/>
            <person name="Dodgson J.B."/>
            <person name="Dong J.J."/>
            <person name="Evans C."/>
            <person name="Frederickson K.M."/>
            <person name="Flicek P."/>
            <person name="Florea L."/>
            <person name="Folkerts O."/>
            <person name="Groenen M.A."/>
            <person name="Harkins T.T."/>
            <person name="Herrero J."/>
            <person name="Hoffmann S."/>
            <person name="Megens H.J."/>
            <person name="Jiang A."/>
            <person name="de Jong P."/>
            <person name="Kaiser P."/>
            <person name="Kim H."/>
            <person name="Kim K.W."/>
            <person name="Kim S."/>
            <person name="Langenberger D."/>
            <person name="Lee M.K."/>
            <person name="Lee T."/>
            <person name="Mane S."/>
            <person name="Marcais G."/>
            <person name="Marz M."/>
            <person name="McElroy A.P."/>
            <person name="Modise T."/>
            <person name="Nefedov M."/>
            <person name="Notredame C."/>
            <person name="Paton I.R."/>
            <person name="Payne W.S."/>
            <person name="Pertea G."/>
            <person name="Prickett D."/>
            <person name="Puiu D."/>
            <person name="Qioa D."/>
            <person name="Raineri E."/>
            <person name="Ruffier M."/>
            <person name="Salzberg S.L."/>
            <person name="Schatz M.C."/>
            <person name="Scheuring C."/>
            <person name="Schmidt C.J."/>
            <person name="Schroeder S."/>
            <person name="Searle S.M."/>
            <person name="Smith E.J."/>
            <person name="Smith J."/>
            <person name="Sonstegard T.S."/>
            <person name="Stadler P.F."/>
            <person name="Tafer H."/>
            <person name="Tu Z.J."/>
            <person name="Van Tassell C.P."/>
            <person name="Vilella A.J."/>
            <person name="Williams K.P."/>
            <person name="Yorke J.A."/>
            <person name="Zhang L."/>
            <person name="Zhang H.B."/>
            <person name="Zhang X."/>
            <person name="Zhang Y."/>
            <person name="Reed K.M."/>
        </authorList>
    </citation>
    <scope>NUCLEOTIDE SEQUENCE [LARGE SCALE GENOMIC DNA]</scope>
</reference>
<keyword evidence="2" id="KW-1185">Reference proteome</keyword>
<organism evidence="1 2">
    <name type="scientific">Meleagris gallopavo</name>
    <name type="common">Wild turkey</name>
    <dbReference type="NCBI Taxonomy" id="9103"/>
    <lineage>
        <taxon>Eukaryota</taxon>
        <taxon>Metazoa</taxon>
        <taxon>Chordata</taxon>
        <taxon>Craniata</taxon>
        <taxon>Vertebrata</taxon>
        <taxon>Euteleostomi</taxon>
        <taxon>Archelosauria</taxon>
        <taxon>Archosauria</taxon>
        <taxon>Dinosauria</taxon>
        <taxon>Saurischia</taxon>
        <taxon>Theropoda</taxon>
        <taxon>Coelurosauria</taxon>
        <taxon>Aves</taxon>
        <taxon>Neognathae</taxon>
        <taxon>Galloanserae</taxon>
        <taxon>Galliformes</taxon>
        <taxon>Phasianidae</taxon>
        <taxon>Meleagridinae</taxon>
        <taxon>Meleagris</taxon>
    </lineage>
</organism>
<dbReference type="Ensembl" id="ENSMGAT00000027749.1">
    <property type="protein sequence ID" value="ENSMGAP00000027725.1"/>
    <property type="gene ID" value="ENSMGAG00000022339.1"/>
</dbReference>